<gene>
    <name evidence="1" type="ORF">MTAB308_5089</name>
</gene>
<name>A0A2U3NJA3_9MYCO</name>
<dbReference type="RefSeq" id="WP_077103273.1">
    <property type="nucleotide sequence ID" value="NZ_LT717701.1"/>
</dbReference>
<organism evidence="1 2">
    <name type="scientific">Mycobacterium terramassiliense</name>
    <dbReference type="NCBI Taxonomy" id="1841859"/>
    <lineage>
        <taxon>Bacteria</taxon>
        <taxon>Bacillati</taxon>
        <taxon>Actinomycetota</taxon>
        <taxon>Actinomycetes</taxon>
        <taxon>Mycobacteriales</taxon>
        <taxon>Mycobacteriaceae</taxon>
        <taxon>Mycobacterium</taxon>
    </lineage>
</organism>
<dbReference type="STRING" id="1841859.GCA_900157385_05092"/>
<dbReference type="EMBL" id="FTRV01000016">
    <property type="protein sequence ID" value="SPM31570.1"/>
    <property type="molecule type" value="Genomic_DNA"/>
</dbReference>
<reference evidence="1 2" key="1">
    <citation type="submission" date="2017-01" db="EMBL/GenBank/DDBJ databases">
        <authorList>
            <consortium name="Urmite Genomes"/>
        </authorList>
    </citation>
    <scope>NUCLEOTIDE SEQUENCE [LARGE SCALE GENOMIC DNA]</scope>
    <source>
        <strain evidence="1 2">AB308</strain>
    </source>
</reference>
<proteinExistence type="predicted"/>
<protein>
    <submittedName>
        <fullName evidence="1">Uncharacterized protein</fullName>
    </submittedName>
</protein>
<sequence length="88" mass="9481">MSNDDQPIVLNTEMVSYHPALLGNKPVLAVHWHTTNLGGTTFVTLQTPIQARAMARSLIAYADAVSEYEGGNAAHETIPGEITMPGYL</sequence>
<dbReference type="AlphaFoldDB" id="A0A2U3NJA3"/>
<evidence type="ECO:0000313" key="2">
    <source>
        <dbReference type="Proteomes" id="UP000241595"/>
    </source>
</evidence>
<accession>A0A2U3NJA3</accession>
<dbReference type="Proteomes" id="UP000241595">
    <property type="component" value="Unassembled WGS sequence"/>
</dbReference>
<keyword evidence="2" id="KW-1185">Reference proteome</keyword>
<evidence type="ECO:0000313" key="1">
    <source>
        <dbReference type="EMBL" id="SPM31570.1"/>
    </source>
</evidence>